<dbReference type="Proteomes" id="UP001162992">
    <property type="component" value="Chromosome 17"/>
</dbReference>
<keyword evidence="2" id="KW-1185">Reference proteome</keyword>
<proteinExistence type="predicted"/>
<accession>A0ACC2B6R3</accession>
<comment type="caution">
    <text evidence="1">The sequence shown here is derived from an EMBL/GenBank/DDBJ whole genome shotgun (WGS) entry which is preliminary data.</text>
</comment>
<sequence>MALSKRHAHGMDALTIRFVRTNLDPNLYVLINDDNIVLIVLYVDDIIITSNDENLTRSIKANLCKQFEMTDLDLMHYCLGVEVWQTDSDIRLCQNKYVGEILERFHMTKYKPSITPCEAGKKLSCIDDSAHVDATLFRQLVGSLIYLTTTRPDICYVVSLISQFMSSPTMDHWKAAKRILRYVKGTPNLGLIYKRQSVLPKLQGYVDADWARSIDDRKSTTSYAFNFGSGCFSWFSKKQDTISLSSTEAEYKALSSATQEAVWLRKLLCEIGMKHVNPTVIFCDSQSGIQLVKNPIFHSRTKHIEVKYHFVREKLQSEDISIVYYSTLLQVADIFTKALSKEKFETFRAKLGLDLVM</sequence>
<gene>
    <name evidence="1" type="ORF">O6H91_17G050600</name>
</gene>
<evidence type="ECO:0000313" key="2">
    <source>
        <dbReference type="Proteomes" id="UP001162992"/>
    </source>
</evidence>
<evidence type="ECO:0000313" key="1">
    <source>
        <dbReference type="EMBL" id="KAJ7525428.1"/>
    </source>
</evidence>
<reference evidence="2" key="1">
    <citation type="journal article" date="2024" name="Proc. Natl. Acad. Sci. U.S.A.">
        <title>Extraordinary preservation of gene collinearity over three hundred million years revealed in homosporous lycophytes.</title>
        <authorList>
            <person name="Li C."/>
            <person name="Wickell D."/>
            <person name="Kuo L.Y."/>
            <person name="Chen X."/>
            <person name="Nie B."/>
            <person name="Liao X."/>
            <person name="Peng D."/>
            <person name="Ji J."/>
            <person name="Jenkins J."/>
            <person name="Williams M."/>
            <person name="Shu S."/>
            <person name="Plott C."/>
            <person name="Barry K."/>
            <person name="Rajasekar S."/>
            <person name="Grimwood J."/>
            <person name="Han X."/>
            <person name="Sun S."/>
            <person name="Hou Z."/>
            <person name="He W."/>
            <person name="Dai G."/>
            <person name="Sun C."/>
            <person name="Schmutz J."/>
            <person name="Leebens-Mack J.H."/>
            <person name="Li F.W."/>
            <person name="Wang L."/>
        </authorList>
    </citation>
    <scope>NUCLEOTIDE SEQUENCE [LARGE SCALE GENOMIC DNA]</scope>
    <source>
        <strain evidence="2">cv. PW_Plant_1</strain>
    </source>
</reference>
<name>A0ACC2B6R3_DIPCM</name>
<protein>
    <submittedName>
        <fullName evidence="1">Uncharacterized protein</fullName>
    </submittedName>
</protein>
<organism evidence="1 2">
    <name type="scientific">Diphasiastrum complanatum</name>
    <name type="common">Issler's clubmoss</name>
    <name type="synonym">Lycopodium complanatum</name>
    <dbReference type="NCBI Taxonomy" id="34168"/>
    <lineage>
        <taxon>Eukaryota</taxon>
        <taxon>Viridiplantae</taxon>
        <taxon>Streptophyta</taxon>
        <taxon>Embryophyta</taxon>
        <taxon>Tracheophyta</taxon>
        <taxon>Lycopodiopsida</taxon>
        <taxon>Lycopodiales</taxon>
        <taxon>Lycopodiaceae</taxon>
        <taxon>Lycopodioideae</taxon>
        <taxon>Diphasiastrum</taxon>
    </lineage>
</organism>
<dbReference type="EMBL" id="CM055108">
    <property type="protein sequence ID" value="KAJ7525428.1"/>
    <property type="molecule type" value="Genomic_DNA"/>
</dbReference>